<keyword evidence="3" id="KW-0808">Transferase</keyword>
<dbReference type="SMART" id="SM00387">
    <property type="entry name" value="HATPase_c"/>
    <property type="match status" value="1"/>
</dbReference>
<dbReference type="PANTHER" id="PTHR43047">
    <property type="entry name" value="TWO-COMPONENT HISTIDINE PROTEIN KINASE"/>
    <property type="match status" value="1"/>
</dbReference>
<keyword evidence="7" id="KW-1185">Reference proteome</keyword>
<evidence type="ECO:0000256" key="2">
    <source>
        <dbReference type="ARBA" id="ARBA00012438"/>
    </source>
</evidence>
<dbReference type="PANTHER" id="PTHR43047:SF72">
    <property type="entry name" value="OSMOSENSING HISTIDINE PROTEIN KINASE SLN1"/>
    <property type="match status" value="1"/>
</dbReference>
<dbReference type="Gene3D" id="3.30.565.10">
    <property type="entry name" value="Histidine kinase-like ATPase, C-terminal domain"/>
    <property type="match status" value="1"/>
</dbReference>
<feature type="domain" description="Histidine kinase" evidence="5">
    <location>
        <begin position="1"/>
        <end position="125"/>
    </location>
</feature>
<dbReference type="Proteomes" id="UP000287865">
    <property type="component" value="Unassembled WGS sequence"/>
</dbReference>
<evidence type="ECO:0000313" key="7">
    <source>
        <dbReference type="Proteomes" id="UP000287865"/>
    </source>
</evidence>
<keyword evidence="4" id="KW-0418">Kinase</keyword>
<evidence type="ECO:0000259" key="5">
    <source>
        <dbReference type="PROSITE" id="PS50109"/>
    </source>
</evidence>
<name>A0ABY0BUU4_9GAMM</name>
<dbReference type="InterPro" id="IPR036890">
    <property type="entry name" value="HATPase_C_sf"/>
</dbReference>
<dbReference type="InterPro" id="IPR005467">
    <property type="entry name" value="His_kinase_dom"/>
</dbReference>
<evidence type="ECO:0000256" key="4">
    <source>
        <dbReference type="ARBA" id="ARBA00022777"/>
    </source>
</evidence>
<proteinExistence type="predicted"/>
<gene>
    <name evidence="6" type="ORF">CWE07_04145</name>
</gene>
<sequence length="125" mass="13495">MVLAECQDSLQVRIDTQRFEQVMTNLLSNAVKFSPKSADVTIHASLEGSCVRIRVTDQGSGIPIEFQPRVFEKFAQASAGNTREQGGSGLGLAICKEITERMGGSIEFTSSAKGTEFSVLLPNIN</sequence>
<accession>A0ABY0BUU4</accession>
<dbReference type="InterPro" id="IPR004358">
    <property type="entry name" value="Sig_transdc_His_kin-like_C"/>
</dbReference>
<dbReference type="EMBL" id="PIPK01000002">
    <property type="protein sequence ID" value="RUO27807.1"/>
    <property type="molecule type" value="Genomic_DNA"/>
</dbReference>
<dbReference type="Pfam" id="PF02518">
    <property type="entry name" value="HATPase_c"/>
    <property type="match status" value="1"/>
</dbReference>
<comment type="caution">
    <text evidence="6">The sequence shown here is derived from an EMBL/GenBank/DDBJ whole genome shotgun (WGS) entry which is preliminary data.</text>
</comment>
<evidence type="ECO:0000256" key="1">
    <source>
        <dbReference type="ARBA" id="ARBA00000085"/>
    </source>
</evidence>
<dbReference type="EC" id="2.7.13.3" evidence="2"/>
<evidence type="ECO:0000313" key="6">
    <source>
        <dbReference type="EMBL" id="RUO27807.1"/>
    </source>
</evidence>
<comment type="catalytic activity">
    <reaction evidence="1">
        <text>ATP + protein L-histidine = ADP + protein N-phospho-L-histidine.</text>
        <dbReference type="EC" id="2.7.13.3"/>
    </reaction>
</comment>
<dbReference type="PROSITE" id="PS50109">
    <property type="entry name" value="HIS_KIN"/>
    <property type="match status" value="1"/>
</dbReference>
<dbReference type="InterPro" id="IPR003594">
    <property type="entry name" value="HATPase_dom"/>
</dbReference>
<dbReference type="PRINTS" id="PR00344">
    <property type="entry name" value="BCTRLSENSOR"/>
</dbReference>
<evidence type="ECO:0000256" key="3">
    <source>
        <dbReference type="ARBA" id="ARBA00022679"/>
    </source>
</evidence>
<reference evidence="6 7" key="1">
    <citation type="journal article" date="2018" name="Front. Microbiol.">
        <title>Genome-Based Analysis Reveals the Taxonomy and Diversity of the Family Idiomarinaceae.</title>
        <authorList>
            <person name="Liu Y."/>
            <person name="Lai Q."/>
            <person name="Shao Z."/>
        </authorList>
    </citation>
    <scope>NUCLEOTIDE SEQUENCE [LARGE SCALE GENOMIC DNA]</scope>
    <source>
        <strain evidence="6 7">CF12-14</strain>
    </source>
</reference>
<organism evidence="6 7">
    <name type="scientific">Aliidiomarina maris</name>
    <dbReference type="NCBI Taxonomy" id="531312"/>
    <lineage>
        <taxon>Bacteria</taxon>
        <taxon>Pseudomonadati</taxon>
        <taxon>Pseudomonadota</taxon>
        <taxon>Gammaproteobacteria</taxon>
        <taxon>Alteromonadales</taxon>
        <taxon>Idiomarinaceae</taxon>
        <taxon>Aliidiomarina</taxon>
    </lineage>
</organism>
<protein>
    <recommendedName>
        <fullName evidence="2">histidine kinase</fullName>
        <ecNumber evidence="2">2.7.13.3</ecNumber>
    </recommendedName>
</protein>
<dbReference type="SUPFAM" id="SSF55874">
    <property type="entry name" value="ATPase domain of HSP90 chaperone/DNA topoisomerase II/histidine kinase"/>
    <property type="match status" value="1"/>
</dbReference>